<name>A0AAE1NBM1_9EUCA</name>
<dbReference type="AlphaFoldDB" id="A0AAE1NBM1"/>
<keyword evidence="3" id="KW-1185">Reference proteome</keyword>
<evidence type="ECO:0000256" key="1">
    <source>
        <dbReference type="SAM" id="MobiDB-lite"/>
    </source>
</evidence>
<organism evidence="2 3">
    <name type="scientific">Petrolisthes manimaculis</name>
    <dbReference type="NCBI Taxonomy" id="1843537"/>
    <lineage>
        <taxon>Eukaryota</taxon>
        <taxon>Metazoa</taxon>
        <taxon>Ecdysozoa</taxon>
        <taxon>Arthropoda</taxon>
        <taxon>Crustacea</taxon>
        <taxon>Multicrustacea</taxon>
        <taxon>Malacostraca</taxon>
        <taxon>Eumalacostraca</taxon>
        <taxon>Eucarida</taxon>
        <taxon>Decapoda</taxon>
        <taxon>Pleocyemata</taxon>
        <taxon>Anomura</taxon>
        <taxon>Galatheoidea</taxon>
        <taxon>Porcellanidae</taxon>
        <taxon>Petrolisthes</taxon>
    </lineage>
</organism>
<comment type="caution">
    <text evidence="2">The sequence shown here is derived from an EMBL/GenBank/DDBJ whole genome shotgun (WGS) entry which is preliminary data.</text>
</comment>
<dbReference type="EMBL" id="JAWZYT010007236">
    <property type="protein sequence ID" value="KAK4286903.1"/>
    <property type="molecule type" value="Genomic_DNA"/>
</dbReference>
<feature type="region of interest" description="Disordered" evidence="1">
    <location>
        <begin position="1"/>
        <end position="24"/>
    </location>
</feature>
<accession>A0AAE1NBM1</accession>
<reference evidence="2" key="1">
    <citation type="submission" date="2023-11" db="EMBL/GenBank/DDBJ databases">
        <title>Genome assemblies of two species of porcelain crab, Petrolisthes cinctipes and Petrolisthes manimaculis (Anomura: Porcellanidae).</title>
        <authorList>
            <person name="Angst P."/>
        </authorList>
    </citation>
    <scope>NUCLEOTIDE SEQUENCE</scope>
    <source>
        <strain evidence="2">PB745_02</strain>
        <tissue evidence="2">Gill</tissue>
    </source>
</reference>
<gene>
    <name evidence="2" type="ORF">Pmani_040009</name>
</gene>
<sequence length="71" mass="7848">MSRLNGRVHNSGPQHGTSAQYQAVPIQYHQGGQVQYPGSQGHHDDFSEPSCLVRTPSGNVYIPSGKSWWKL</sequence>
<dbReference type="Proteomes" id="UP001292094">
    <property type="component" value="Unassembled WGS sequence"/>
</dbReference>
<protein>
    <submittedName>
        <fullName evidence="2">Uncharacterized protein</fullName>
    </submittedName>
</protein>
<evidence type="ECO:0000313" key="2">
    <source>
        <dbReference type="EMBL" id="KAK4286903.1"/>
    </source>
</evidence>
<proteinExistence type="predicted"/>
<feature type="compositionally biased region" description="Polar residues" evidence="1">
    <location>
        <begin position="11"/>
        <end position="21"/>
    </location>
</feature>
<evidence type="ECO:0000313" key="3">
    <source>
        <dbReference type="Proteomes" id="UP001292094"/>
    </source>
</evidence>